<dbReference type="SUPFAM" id="SSF55961">
    <property type="entry name" value="Bet v1-like"/>
    <property type="match status" value="1"/>
</dbReference>
<feature type="compositionally biased region" description="Low complexity" evidence="1">
    <location>
        <begin position="18"/>
        <end position="31"/>
    </location>
</feature>
<evidence type="ECO:0000313" key="5">
    <source>
        <dbReference type="Proteomes" id="UP001154282"/>
    </source>
</evidence>
<dbReference type="InterPro" id="IPR002913">
    <property type="entry name" value="START_lipid-bd_dom"/>
</dbReference>
<dbReference type="InterPro" id="IPR045096">
    <property type="entry name" value="EDR2-like"/>
</dbReference>
<dbReference type="Pfam" id="PF07059">
    <property type="entry name" value="EDR2_C"/>
    <property type="match status" value="1"/>
</dbReference>
<dbReference type="Proteomes" id="UP001154282">
    <property type="component" value="Unassembled WGS sequence"/>
</dbReference>
<dbReference type="CDD" id="cd00177">
    <property type="entry name" value="START"/>
    <property type="match status" value="1"/>
</dbReference>
<dbReference type="GO" id="GO:0008289">
    <property type="term" value="F:lipid binding"/>
    <property type="evidence" value="ECO:0007669"/>
    <property type="project" value="InterPro"/>
</dbReference>
<feature type="region of interest" description="Disordered" evidence="1">
    <location>
        <begin position="1"/>
        <end position="31"/>
    </location>
</feature>
<feature type="region of interest" description="Disordered" evidence="1">
    <location>
        <begin position="468"/>
        <end position="489"/>
    </location>
</feature>
<evidence type="ECO:0000256" key="2">
    <source>
        <dbReference type="SAM" id="Phobius"/>
    </source>
</evidence>
<dbReference type="Gene3D" id="3.30.530.20">
    <property type="match status" value="1"/>
</dbReference>
<name>A0AAV0ID89_9ROSI</name>
<feature type="transmembrane region" description="Helical" evidence="2">
    <location>
        <begin position="48"/>
        <end position="69"/>
    </location>
</feature>
<feature type="compositionally biased region" description="Acidic residues" evidence="1">
    <location>
        <begin position="1"/>
        <end position="10"/>
    </location>
</feature>
<keyword evidence="2" id="KW-0472">Membrane</keyword>
<keyword evidence="2" id="KW-1133">Transmembrane helix</keyword>
<keyword evidence="2" id="KW-0812">Transmembrane</keyword>
<evidence type="ECO:0000259" key="3">
    <source>
        <dbReference type="PROSITE" id="PS50848"/>
    </source>
</evidence>
<proteinExistence type="predicted"/>
<dbReference type="Pfam" id="PF01852">
    <property type="entry name" value="START"/>
    <property type="match status" value="1"/>
</dbReference>
<feature type="compositionally biased region" description="Acidic residues" evidence="1">
    <location>
        <begin position="476"/>
        <end position="485"/>
    </location>
</feature>
<sequence>MSGEGWEVESYDSGGSGRRSSGSSNCSGGAVAVAEEEKEKGDVEYFGWVYHLGTSSIGYVYCFLRFLVIRGKIVEMFKRDPHQHPGIRPIRRGVVGPTFMVEDLGCRRVHRGDVYVLRFYNRLDETKKGEIACASAEEARKWMEAFDRAKLQVDISLCLSYCISKEILLNKRINLGGRRHRVRRYATGLKRLISISRGPEKLLLQSSSLGSKFKTDGYFEEERGDAVETHEWKCIRTINGVRILEDVSNSKSAKGVLVKAVGVIDASADTVFEVFRNLDRHQRYEWDTLTSDLELLDSCDGNYDVVYGTFNPKNLSRWSSNRDFVFSRQWFYERGTYTILQFPAVHKTRPPRSGFQRKKINPSTWEIRSLNTPMGSTAAKCLVTEMLEIHQAGWNRWKQNLSSKFERTIPYALLSQVAGFRWTTCLFLLFLIRPMQVITLCAVLPSSISDVSDTSSDQEDEDVEDQFFDANNGESSSDDDEEGVNDSEPVSKTSIVKLKNVLWAIRFTNFAKKQTSGLINYRELDQSVPSVTIDSSVFSGTMHKGTNKGCWDTPADMGFLVRGRTYLQDKIKVMGGDPLLKLIAADWFKSEETIEWFSLHPKCLLQTELGKKLPFVFVFNLQIPAKPCHSLILYFAADRPIKAGSLLDKFVNGTDAFRNSRFKLIPNIEGYWLVKKAVGNKACILSKTVNCKYRRRDNFLEMDADIGTSAIARKIIGMSFGYTSFVADLAIVIEGQEEDELPEYLLGTVRLHHLGPDYSVTLET</sequence>
<dbReference type="PANTHER" id="PTHR12136:SF47">
    <property type="entry name" value="ENHANCED DISEASE RESISTANCE PROTEIN (DUF1336)"/>
    <property type="match status" value="1"/>
</dbReference>
<dbReference type="PANTHER" id="PTHR12136">
    <property type="entry name" value="ENHANCED DISEASE RESISTANCE-RELATED"/>
    <property type="match status" value="1"/>
</dbReference>
<protein>
    <recommendedName>
        <fullName evidence="3">START domain-containing protein</fullName>
    </recommendedName>
</protein>
<dbReference type="EMBL" id="CAMGYJ010000003">
    <property type="protein sequence ID" value="CAI0395104.1"/>
    <property type="molecule type" value="Genomic_DNA"/>
</dbReference>
<dbReference type="AlphaFoldDB" id="A0AAV0ID89"/>
<organism evidence="4 5">
    <name type="scientific">Linum tenue</name>
    <dbReference type="NCBI Taxonomy" id="586396"/>
    <lineage>
        <taxon>Eukaryota</taxon>
        <taxon>Viridiplantae</taxon>
        <taxon>Streptophyta</taxon>
        <taxon>Embryophyta</taxon>
        <taxon>Tracheophyta</taxon>
        <taxon>Spermatophyta</taxon>
        <taxon>Magnoliopsida</taxon>
        <taxon>eudicotyledons</taxon>
        <taxon>Gunneridae</taxon>
        <taxon>Pentapetalae</taxon>
        <taxon>rosids</taxon>
        <taxon>fabids</taxon>
        <taxon>Malpighiales</taxon>
        <taxon>Linaceae</taxon>
        <taxon>Linum</taxon>
    </lineage>
</organism>
<evidence type="ECO:0000256" key="1">
    <source>
        <dbReference type="SAM" id="MobiDB-lite"/>
    </source>
</evidence>
<dbReference type="InterPro" id="IPR009769">
    <property type="entry name" value="EDR2_C"/>
</dbReference>
<keyword evidence="5" id="KW-1185">Reference proteome</keyword>
<evidence type="ECO:0000313" key="4">
    <source>
        <dbReference type="EMBL" id="CAI0395104.1"/>
    </source>
</evidence>
<comment type="caution">
    <text evidence="4">The sequence shown here is derived from an EMBL/GenBank/DDBJ whole genome shotgun (WGS) entry which is preliminary data.</text>
</comment>
<accession>A0AAV0ID89</accession>
<reference evidence="4" key="1">
    <citation type="submission" date="2022-08" db="EMBL/GenBank/DDBJ databases">
        <authorList>
            <person name="Gutierrez-Valencia J."/>
        </authorList>
    </citation>
    <scope>NUCLEOTIDE SEQUENCE</scope>
</reference>
<feature type="domain" description="START" evidence="3">
    <location>
        <begin position="232"/>
        <end position="416"/>
    </location>
</feature>
<gene>
    <name evidence="4" type="ORF">LITE_LOCUS8591</name>
</gene>
<dbReference type="PROSITE" id="PS50848">
    <property type="entry name" value="START"/>
    <property type="match status" value="1"/>
</dbReference>
<dbReference type="InterPro" id="IPR023393">
    <property type="entry name" value="START-like_dom_sf"/>
</dbReference>